<evidence type="ECO:0000256" key="1">
    <source>
        <dbReference type="SAM" id="MobiDB-lite"/>
    </source>
</evidence>
<organism evidence="2 3">
    <name type="scientific">Helicocarpus griseus UAMH5409</name>
    <dbReference type="NCBI Taxonomy" id="1447875"/>
    <lineage>
        <taxon>Eukaryota</taxon>
        <taxon>Fungi</taxon>
        <taxon>Dikarya</taxon>
        <taxon>Ascomycota</taxon>
        <taxon>Pezizomycotina</taxon>
        <taxon>Eurotiomycetes</taxon>
        <taxon>Eurotiomycetidae</taxon>
        <taxon>Onygenales</taxon>
        <taxon>Ajellomycetaceae</taxon>
        <taxon>Helicocarpus</taxon>
    </lineage>
</organism>
<dbReference type="Proteomes" id="UP000223968">
    <property type="component" value="Unassembled WGS sequence"/>
</dbReference>
<feature type="region of interest" description="Disordered" evidence="1">
    <location>
        <begin position="147"/>
        <end position="178"/>
    </location>
</feature>
<name>A0A2B7XQ24_9EURO</name>
<keyword evidence="3" id="KW-1185">Reference proteome</keyword>
<evidence type="ECO:0000313" key="2">
    <source>
        <dbReference type="EMBL" id="PGH10863.1"/>
    </source>
</evidence>
<dbReference type="STRING" id="1447875.A0A2B7XQ24"/>
<proteinExistence type="predicted"/>
<sequence length="178" mass="20357">MELARIRMDEELRRNDHASALLEYRNAKIFASIAWESELRWGPCSPMLQSITQSSDAGNDQQPNHRAQEKTANDILELLRPHYMRKRSDLEARDLIEGKDASDKNLYFDASGQKRAEDIIDLIDRMSVGRFGATLAYVYLPATQDRTNNESAAKPPKKSYSMNQGITRQSLSHQRTQT</sequence>
<accession>A0A2B7XQ24</accession>
<dbReference type="AlphaFoldDB" id="A0A2B7XQ24"/>
<feature type="compositionally biased region" description="Polar residues" evidence="1">
    <location>
        <begin position="160"/>
        <end position="178"/>
    </location>
</feature>
<evidence type="ECO:0000313" key="3">
    <source>
        <dbReference type="Proteomes" id="UP000223968"/>
    </source>
</evidence>
<reference evidence="2 3" key="1">
    <citation type="submission" date="2017-10" db="EMBL/GenBank/DDBJ databases">
        <title>Comparative genomics in systemic dimorphic fungi from Ajellomycetaceae.</title>
        <authorList>
            <person name="Munoz J.F."/>
            <person name="Mcewen J.G."/>
            <person name="Clay O.K."/>
            <person name="Cuomo C.A."/>
        </authorList>
    </citation>
    <scope>NUCLEOTIDE SEQUENCE [LARGE SCALE GENOMIC DNA]</scope>
    <source>
        <strain evidence="2 3">UAMH5409</strain>
    </source>
</reference>
<gene>
    <name evidence="2" type="ORF">AJ79_05223</name>
</gene>
<dbReference type="OrthoDB" id="5386278at2759"/>
<comment type="caution">
    <text evidence="2">The sequence shown here is derived from an EMBL/GenBank/DDBJ whole genome shotgun (WGS) entry which is preliminary data.</text>
</comment>
<dbReference type="EMBL" id="PDNB01000081">
    <property type="protein sequence ID" value="PGH10863.1"/>
    <property type="molecule type" value="Genomic_DNA"/>
</dbReference>
<protein>
    <submittedName>
        <fullName evidence="2">Uncharacterized protein</fullName>
    </submittedName>
</protein>